<evidence type="ECO:0000313" key="3">
    <source>
        <dbReference type="EMBL" id="CAB5064361.1"/>
    </source>
</evidence>
<organism evidence="3">
    <name type="scientific">freshwater metagenome</name>
    <dbReference type="NCBI Taxonomy" id="449393"/>
    <lineage>
        <taxon>unclassified sequences</taxon>
        <taxon>metagenomes</taxon>
        <taxon>ecological metagenomes</taxon>
    </lineage>
</organism>
<gene>
    <name evidence="2" type="ORF">UFOPK1811_00986</name>
    <name evidence="3" type="ORF">UFOPK4366_00657</name>
</gene>
<feature type="domain" description="DUF5679" evidence="1">
    <location>
        <begin position="11"/>
        <end position="49"/>
    </location>
</feature>
<protein>
    <submittedName>
        <fullName evidence="3">Unannotated protein</fullName>
    </submittedName>
</protein>
<sequence>MAVETYTGEAYCVKCKAKRNFTGDVNVSESGRRMAKGKCPTCNTTMCRILGKA</sequence>
<accession>A0A6J7UEX2</accession>
<evidence type="ECO:0000313" key="2">
    <source>
        <dbReference type="EMBL" id="CAB4603663.1"/>
    </source>
</evidence>
<proteinExistence type="predicted"/>
<dbReference type="InterPro" id="IPR044044">
    <property type="entry name" value="DUF5679"/>
</dbReference>
<name>A0A6J7UEX2_9ZZZZ</name>
<evidence type="ECO:0000259" key="1">
    <source>
        <dbReference type="Pfam" id="PF18930"/>
    </source>
</evidence>
<dbReference type="EMBL" id="CAFBQS010000113">
    <property type="protein sequence ID" value="CAB5064361.1"/>
    <property type="molecule type" value="Genomic_DNA"/>
</dbReference>
<dbReference type="Pfam" id="PF18930">
    <property type="entry name" value="DUF5679"/>
    <property type="match status" value="1"/>
</dbReference>
<reference evidence="3" key="1">
    <citation type="submission" date="2020-05" db="EMBL/GenBank/DDBJ databases">
        <authorList>
            <person name="Chiriac C."/>
            <person name="Salcher M."/>
            <person name="Ghai R."/>
            <person name="Kavagutti S V."/>
        </authorList>
    </citation>
    <scope>NUCLEOTIDE SEQUENCE</scope>
</reference>
<dbReference type="EMBL" id="CAEZUJ010000041">
    <property type="protein sequence ID" value="CAB4603663.1"/>
    <property type="molecule type" value="Genomic_DNA"/>
</dbReference>
<dbReference type="AlphaFoldDB" id="A0A6J7UEX2"/>